<dbReference type="SUPFAM" id="SSF52540">
    <property type="entry name" value="P-loop containing nucleoside triphosphate hydrolases"/>
    <property type="match status" value="1"/>
</dbReference>
<dbReference type="EC" id="7.6.2.2" evidence="2"/>
<dbReference type="Pfam" id="PF00005">
    <property type="entry name" value="ABC_tran"/>
    <property type="match status" value="1"/>
</dbReference>
<dbReference type="GO" id="GO:0008559">
    <property type="term" value="F:ABC-type xenobiotic transporter activity"/>
    <property type="evidence" value="ECO:0007669"/>
    <property type="project" value="UniProtKB-EC"/>
</dbReference>
<comment type="similarity">
    <text evidence="10">Belongs to the ABC transporter superfamily. Drug exporter-1 (DrugE1) (TC 3.A.1.105) family.</text>
</comment>
<dbReference type="GO" id="GO:0005524">
    <property type="term" value="F:ATP binding"/>
    <property type="evidence" value="ECO:0007669"/>
    <property type="project" value="UniProtKB-KW"/>
</dbReference>
<sequence length="364" mass="38160">MSERKGELAIETSGLVKTFGELRAVDGVDLAVPAGTVYGVLGPNGAGKTTAVKMLATLLRPDGGEARVFGHDVVREADAVRSRVSLTGQYASVDEDLTGAENLILLARLLGHRKAAARERAAALLDAFGLTAAADKQVKNYSGGMRRRVDIAASILNTPDLLFLDEPTTGLDPRSRNQVWDIVRAVVAQGTTVLLTTQYLDEADQLAGRIAVIDTGKVIAEGTPGQLKSSIGSGSVRVRLREADQREAARKLLAERLGTEVLLDADPVSLSARLLVRDGENGPAERASLALGELAAAGIVVDDFALGQPSLDEVFLALTGKPTQPERKAGEAAAPTAEPTSGSPLDGTSTIDPQRSDEQKESVA</sequence>
<evidence type="ECO:0000256" key="2">
    <source>
        <dbReference type="ARBA" id="ARBA00012191"/>
    </source>
</evidence>
<dbReference type="InterPro" id="IPR005894">
    <property type="entry name" value="DrrA"/>
</dbReference>
<feature type="compositionally biased region" description="Low complexity" evidence="11">
    <location>
        <begin position="331"/>
        <end position="343"/>
    </location>
</feature>
<comment type="caution">
    <text evidence="13">The sequence shown here is derived from an EMBL/GenBank/DDBJ whole genome shotgun (WGS) entry which is preliminary data.</text>
</comment>
<accession>A0A5N6A4V7</accession>
<dbReference type="GO" id="GO:0005886">
    <property type="term" value="C:plasma membrane"/>
    <property type="evidence" value="ECO:0007669"/>
    <property type="project" value="UniProtKB-SubCell"/>
</dbReference>
<dbReference type="GO" id="GO:1900753">
    <property type="term" value="P:doxorubicin transport"/>
    <property type="evidence" value="ECO:0007669"/>
    <property type="project" value="InterPro"/>
</dbReference>
<evidence type="ECO:0000256" key="1">
    <source>
        <dbReference type="ARBA" id="ARBA00004413"/>
    </source>
</evidence>
<dbReference type="PANTHER" id="PTHR42711">
    <property type="entry name" value="ABC TRANSPORTER ATP-BINDING PROTEIN"/>
    <property type="match status" value="1"/>
</dbReference>
<evidence type="ECO:0000256" key="5">
    <source>
        <dbReference type="ARBA" id="ARBA00022741"/>
    </source>
</evidence>
<evidence type="ECO:0000256" key="3">
    <source>
        <dbReference type="ARBA" id="ARBA00022448"/>
    </source>
</evidence>
<dbReference type="InterPro" id="IPR050763">
    <property type="entry name" value="ABC_transporter_ATP-binding"/>
</dbReference>
<evidence type="ECO:0000256" key="8">
    <source>
        <dbReference type="ARBA" id="ARBA00023136"/>
    </source>
</evidence>
<keyword evidence="14" id="KW-1185">Reference proteome</keyword>
<dbReference type="EMBL" id="VDLY02000012">
    <property type="protein sequence ID" value="KAB8163282.1"/>
    <property type="molecule type" value="Genomic_DNA"/>
</dbReference>
<dbReference type="GO" id="GO:0016887">
    <property type="term" value="F:ATP hydrolysis activity"/>
    <property type="evidence" value="ECO:0007669"/>
    <property type="project" value="InterPro"/>
</dbReference>
<keyword evidence="6 13" id="KW-0067">ATP-binding</keyword>
<evidence type="ECO:0000259" key="12">
    <source>
        <dbReference type="PROSITE" id="PS50893"/>
    </source>
</evidence>
<dbReference type="Gene3D" id="3.40.50.300">
    <property type="entry name" value="P-loop containing nucleotide triphosphate hydrolases"/>
    <property type="match status" value="1"/>
</dbReference>
<reference evidence="13" key="1">
    <citation type="submission" date="2019-10" db="EMBL/GenBank/DDBJ databases">
        <title>Nonomuraea sp. nov., isolated from Phyllanthus amarus.</title>
        <authorList>
            <person name="Klykleung N."/>
            <person name="Tanasupawat S."/>
        </authorList>
    </citation>
    <scope>NUCLEOTIDE SEQUENCE [LARGE SCALE GENOMIC DNA]</scope>
    <source>
        <strain evidence="13">3MP-10</strain>
    </source>
</reference>
<comment type="subcellular location">
    <subcellularLocation>
        <location evidence="1">Cell membrane</location>
        <topology evidence="1">Peripheral membrane protein</topology>
        <orientation evidence="1">Cytoplasmic side</orientation>
    </subcellularLocation>
</comment>
<dbReference type="InterPro" id="IPR003593">
    <property type="entry name" value="AAA+_ATPase"/>
</dbReference>
<dbReference type="NCBIfam" id="TIGR01188">
    <property type="entry name" value="drrA"/>
    <property type="match status" value="1"/>
</dbReference>
<name>A0A5N6A4V7_9ACTN</name>
<organism evidence="13 14">
    <name type="scientific">Streptomyces mimosae</name>
    <dbReference type="NCBI Taxonomy" id="2586635"/>
    <lineage>
        <taxon>Bacteria</taxon>
        <taxon>Bacillati</taxon>
        <taxon>Actinomycetota</taxon>
        <taxon>Actinomycetes</taxon>
        <taxon>Kitasatosporales</taxon>
        <taxon>Streptomycetaceae</taxon>
        <taxon>Streptomyces</taxon>
    </lineage>
</organism>
<keyword evidence="3" id="KW-0813">Transport</keyword>
<dbReference type="PROSITE" id="PS00211">
    <property type="entry name" value="ABC_TRANSPORTER_1"/>
    <property type="match status" value="1"/>
</dbReference>
<dbReference type="GO" id="GO:0043215">
    <property type="term" value="P:daunorubicin transport"/>
    <property type="evidence" value="ECO:0007669"/>
    <property type="project" value="InterPro"/>
</dbReference>
<keyword evidence="5" id="KW-0547">Nucleotide-binding</keyword>
<dbReference type="OrthoDB" id="9804819at2"/>
<feature type="compositionally biased region" description="Basic and acidic residues" evidence="11">
    <location>
        <begin position="354"/>
        <end position="364"/>
    </location>
</feature>
<evidence type="ECO:0000256" key="10">
    <source>
        <dbReference type="ARBA" id="ARBA00049985"/>
    </source>
</evidence>
<dbReference type="RefSeq" id="WP_139669949.1">
    <property type="nucleotide sequence ID" value="NZ_VDLY02000012.1"/>
</dbReference>
<evidence type="ECO:0000256" key="6">
    <source>
        <dbReference type="ARBA" id="ARBA00022840"/>
    </source>
</evidence>
<dbReference type="InterPro" id="IPR027417">
    <property type="entry name" value="P-loop_NTPase"/>
</dbReference>
<proteinExistence type="inferred from homology"/>
<feature type="domain" description="ABC transporter" evidence="12">
    <location>
        <begin position="10"/>
        <end position="240"/>
    </location>
</feature>
<keyword evidence="9" id="KW-0046">Antibiotic resistance</keyword>
<dbReference type="AlphaFoldDB" id="A0A5N6A4V7"/>
<keyword evidence="4" id="KW-1003">Cell membrane</keyword>
<keyword evidence="8" id="KW-0472">Membrane</keyword>
<evidence type="ECO:0000256" key="9">
    <source>
        <dbReference type="ARBA" id="ARBA00023251"/>
    </source>
</evidence>
<gene>
    <name evidence="13" type="ORF">FH607_018400</name>
</gene>
<feature type="region of interest" description="Disordered" evidence="11">
    <location>
        <begin position="322"/>
        <end position="364"/>
    </location>
</feature>
<evidence type="ECO:0000313" key="14">
    <source>
        <dbReference type="Proteomes" id="UP000314251"/>
    </source>
</evidence>
<dbReference type="Proteomes" id="UP000314251">
    <property type="component" value="Unassembled WGS sequence"/>
</dbReference>
<evidence type="ECO:0000313" key="13">
    <source>
        <dbReference type="EMBL" id="KAB8163282.1"/>
    </source>
</evidence>
<dbReference type="PANTHER" id="PTHR42711:SF19">
    <property type="entry name" value="DOXORUBICIN RESISTANCE ATP-BINDING PROTEIN DRRA"/>
    <property type="match status" value="1"/>
</dbReference>
<dbReference type="GO" id="GO:0046677">
    <property type="term" value="P:response to antibiotic"/>
    <property type="evidence" value="ECO:0007669"/>
    <property type="project" value="UniProtKB-KW"/>
</dbReference>
<dbReference type="InterPro" id="IPR017871">
    <property type="entry name" value="ABC_transporter-like_CS"/>
</dbReference>
<evidence type="ECO:0000256" key="7">
    <source>
        <dbReference type="ARBA" id="ARBA00022967"/>
    </source>
</evidence>
<dbReference type="SMART" id="SM00382">
    <property type="entry name" value="AAA"/>
    <property type="match status" value="1"/>
</dbReference>
<dbReference type="InterPro" id="IPR003439">
    <property type="entry name" value="ABC_transporter-like_ATP-bd"/>
</dbReference>
<protein>
    <recommendedName>
        <fullName evidence="2">ABC-type xenobiotic transporter</fullName>
        <ecNumber evidence="2">7.6.2.2</ecNumber>
    </recommendedName>
</protein>
<evidence type="ECO:0000256" key="11">
    <source>
        <dbReference type="SAM" id="MobiDB-lite"/>
    </source>
</evidence>
<evidence type="ECO:0000256" key="4">
    <source>
        <dbReference type="ARBA" id="ARBA00022475"/>
    </source>
</evidence>
<dbReference type="PROSITE" id="PS50893">
    <property type="entry name" value="ABC_TRANSPORTER_2"/>
    <property type="match status" value="1"/>
</dbReference>
<keyword evidence="7" id="KW-1278">Translocase</keyword>
<dbReference type="FunFam" id="3.40.50.300:FF:000589">
    <property type="entry name" value="ABC transporter, ATP-binding subunit"/>
    <property type="match status" value="1"/>
</dbReference>